<dbReference type="AlphaFoldDB" id="A0A1H1PNB0"/>
<dbReference type="EMBL" id="LT629765">
    <property type="protein sequence ID" value="SDS12584.1"/>
    <property type="molecule type" value="Genomic_DNA"/>
</dbReference>
<evidence type="ECO:0000313" key="5">
    <source>
        <dbReference type="Proteomes" id="UP000182237"/>
    </source>
</evidence>
<evidence type="ECO:0000256" key="1">
    <source>
        <dbReference type="SAM" id="MobiDB-lite"/>
    </source>
</evidence>
<evidence type="ECO:0008006" key="6">
    <source>
        <dbReference type="Google" id="ProtNLM"/>
    </source>
</evidence>
<keyword evidence="5" id="KW-1185">Reference proteome</keyword>
<feature type="chain" id="PRO_5009256743" description="Secreted protein" evidence="3">
    <location>
        <begin position="25"/>
        <end position="185"/>
    </location>
</feature>
<accession>A0A1H1PNB0</accession>
<organism evidence="4 5">
    <name type="scientific">Corynebacterium timonense</name>
    <dbReference type="NCBI Taxonomy" id="441500"/>
    <lineage>
        <taxon>Bacteria</taxon>
        <taxon>Bacillati</taxon>
        <taxon>Actinomycetota</taxon>
        <taxon>Actinomycetes</taxon>
        <taxon>Mycobacteriales</taxon>
        <taxon>Corynebacteriaceae</taxon>
        <taxon>Corynebacterium</taxon>
    </lineage>
</organism>
<protein>
    <recommendedName>
        <fullName evidence="6">Secreted protein</fullName>
    </recommendedName>
</protein>
<dbReference type="Proteomes" id="UP000182237">
    <property type="component" value="Chromosome I"/>
</dbReference>
<evidence type="ECO:0000256" key="2">
    <source>
        <dbReference type="SAM" id="Phobius"/>
    </source>
</evidence>
<sequence length="185" mass="19049">MHKRLLALCLAVAMPVAAMQPAHTATPEITAAKAAKPASETLSQPDFSGGSETETEDIHEQLDSELKYLSSLPADELDAELQSLERNDGTAPRVAPLVIVAAIGCAVGIGGAVFTKSWEDPNSAVWALAGVLTGCIPGAQQAKLVQVIMNNKQMIATALKKVGAFSLAAAILGANIAPVAIAPNE</sequence>
<name>A0A1H1PNB0_9CORY</name>
<feature type="compositionally biased region" description="Polar residues" evidence="1">
    <location>
        <begin position="40"/>
        <end position="52"/>
    </location>
</feature>
<feature type="transmembrane region" description="Helical" evidence="2">
    <location>
        <begin position="162"/>
        <end position="182"/>
    </location>
</feature>
<keyword evidence="2" id="KW-0472">Membrane</keyword>
<keyword evidence="2" id="KW-1133">Transmembrane helix</keyword>
<gene>
    <name evidence="4" type="ORF">SAMN04488539_1057</name>
</gene>
<feature type="transmembrane region" description="Helical" evidence="2">
    <location>
        <begin position="94"/>
        <end position="114"/>
    </location>
</feature>
<feature type="region of interest" description="Disordered" evidence="1">
    <location>
        <begin position="32"/>
        <end position="58"/>
    </location>
</feature>
<feature type="signal peptide" evidence="3">
    <location>
        <begin position="1"/>
        <end position="24"/>
    </location>
</feature>
<keyword evidence="3" id="KW-0732">Signal</keyword>
<keyword evidence="2" id="KW-0812">Transmembrane</keyword>
<reference evidence="4 5" key="1">
    <citation type="submission" date="2016-10" db="EMBL/GenBank/DDBJ databases">
        <authorList>
            <person name="de Groot N.N."/>
        </authorList>
    </citation>
    <scope>NUCLEOTIDE SEQUENCE [LARGE SCALE GENOMIC DNA]</scope>
    <source>
        <strain evidence="4 5">DSM 45434</strain>
    </source>
</reference>
<evidence type="ECO:0000256" key="3">
    <source>
        <dbReference type="SAM" id="SignalP"/>
    </source>
</evidence>
<proteinExistence type="predicted"/>
<evidence type="ECO:0000313" key="4">
    <source>
        <dbReference type="EMBL" id="SDS12584.1"/>
    </source>
</evidence>